<gene>
    <name evidence="7" type="ORF">AO440_004198</name>
</gene>
<dbReference type="Proteomes" id="UP000054886">
    <property type="component" value="Unassembled WGS sequence"/>
</dbReference>
<feature type="repeat" description="TPR" evidence="5">
    <location>
        <begin position="324"/>
        <end position="357"/>
    </location>
</feature>
<dbReference type="Gene3D" id="2.40.100.10">
    <property type="entry name" value="Cyclophilin-like"/>
    <property type="match status" value="1"/>
</dbReference>
<dbReference type="PANTHER" id="PTHR11071:SF561">
    <property type="entry name" value="PEPTIDYL-PROLYL CIS-TRANS ISOMERASE D-RELATED"/>
    <property type="match status" value="1"/>
</dbReference>
<evidence type="ECO:0000256" key="5">
    <source>
        <dbReference type="PROSITE-ProRule" id="PRU00339"/>
    </source>
</evidence>
<evidence type="ECO:0000256" key="1">
    <source>
        <dbReference type="ARBA" id="ARBA00000971"/>
    </source>
</evidence>
<dbReference type="InterPro" id="IPR020892">
    <property type="entry name" value="Cyclophilin-type_PPIase_CS"/>
</dbReference>
<dbReference type="FunFam" id="2.40.100.10:FF:000025">
    <property type="entry name" value="Peptidyl-prolyl cis-trans isomerase CYP19-2"/>
    <property type="match status" value="1"/>
</dbReference>
<keyword evidence="4 7" id="KW-0413">Isomerase</keyword>
<comment type="caution">
    <text evidence="7">The sequence shown here is derived from an EMBL/GenBank/DDBJ whole genome shotgun (WGS) entry which is preliminary data.</text>
</comment>
<keyword evidence="3" id="KW-0697">Rotamase</keyword>
<dbReference type="EC" id="5.2.1.8" evidence="2"/>
<dbReference type="SUPFAM" id="SSF50891">
    <property type="entry name" value="Cyclophilin-like"/>
    <property type="match status" value="1"/>
</dbReference>
<dbReference type="PRINTS" id="PR00153">
    <property type="entry name" value="CSAPPISMRASE"/>
</dbReference>
<organism evidence="7 8">
    <name type="scientific">Candida glabrata</name>
    <name type="common">Yeast</name>
    <name type="synonym">Torulopsis glabrata</name>
    <dbReference type="NCBI Taxonomy" id="5478"/>
    <lineage>
        <taxon>Eukaryota</taxon>
        <taxon>Fungi</taxon>
        <taxon>Dikarya</taxon>
        <taxon>Ascomycota</taxon>
        <taxon>Saccharomycotina</taxon>
        <taxon>Saccharomycetes</taxon>
        <taxon>Saccharomycetales</taxon>
        <taxon>Saccharomycetaceae</taxon>
        <taxon>Nakaseomyces</taxon>
    </lineage>
</organism>
<dbReference type="PANTHER" id="PTHR11071">
    <property type="entry name" value="PEPTIDYL-PROLYL CIS-TRANS ISOMERASE"/>
    <property type="match status" value="1"/>
</dbReference>
<dbReference type="GO" id="GO:0005829">
    <property type="term" value="C:cytosol"/>
    <property type="evidence" value="ECO:0007669"/>
    <property type="project" value="EnsemblFungi"/>
</dbReference>
<evidence type="ECO:0000256" key="4">
    <source>
        <dbReference type="ARBA" id="ARBA00023235"/>
    </source>
</evidence>
<evidence type="ECO:0000256" key="3">
    <source>
        <dbReference type="ARBA" id="ARBA00023110"/>
    </source>
</evidence>
<feature type="domain" description="PPIase cyclophilin-type" evidence="6">
    <location>
        <begin position="4"/>
        <end position="190"/>
    </location>
</feature>
<dbReference type="GO" id="GO:0051082">
    <property type="term" value="F:unfolded protein binding"/>
    <property type="evidence" value="ECO:0007669"/>
    <property type="project" value="EnsemblFungi"/>
</dbReference>
<dbReference type="GO" id="GO:0016018">
    <property type="term" value="F:cyclosporin A binding"/>
    <property type="evidence" value="ECO:0007669"/>
    <property type="project" value="TreeGrafter"/>
</dbReference>
<dbReference type="VEuPathDB" id="FungiDB:CAGL0M08030g"/>
<dbReference type="VEuPathDB" id="FungiDB:B1J91_M08030g"/>
<dbReference type="InterPro" id="IPR011990">
    <property type="entry name" value="TPR-like_helical_dom_sf"/>
</dbReference>
<dbReference type="SUPFAM" id="SSF48452">
    <property type="entry name" value="TPR-like"/>
    <property type="match status" value="1"/>
</dbReference>
<dbReference type="InterPro" id="IPR002130">
    <property type="entry name" value="Cyclophilin-type_PPIase_dom"/>
</dbReference>
<dbReference type="GO" id="GO:0003755">
    <property type="term" value="F:peptidyl-prolyl cis-trans isomerase activity"/>
    <property type="evidence" value="ECO:0007669"/>
    <property type="project" value="UniProtKB-KW"/>
</dbReference>
<accession>A0A0W0DQJ1</accession>
<keyword evidence="5" id="KW-0802">TPR repeat</keyword>
<evidence type="ECO:0000259" key="6">
    <source>
        <dbReference type="PROSITE" id="PS50072"/>
    </source>
</evidence>
<dbReference type="InterPro" id="IPR019734">
    <property type="entry name" value="TPR_rpt"/>
</dbReference>
<comment type="catalytic activity">
    <reaction evidence="1">
        <text>[protein]-peptidylproline (omega=180) = [protein]-peptidylproline (omega=0)</text>
        <dbReference type="Rhea" id="RHEA:16237"/>
        <dbReference type="Rhea" id="RHEA-COMP:10747"/>
        <dbReference type="Rhea" id="RHEA-COMP:10748"/>
        <dbReference type="ChEBI" id="CHEBI:83833"/>
        <dbReference type="ChEBI" id="CHEBI:83834"/>
        <dbReference type="EC" id="5.2.1.8"/>
    </reaction>
</comment>
<dbReference type="EMBL" id="LLZZ01000117">
    <property type="protein sequence ID" value="KTB04192.1"/>
    <property type="molecule type" value="Genomic_DNA"/>
</dbReference>
<sequence>MKVYLDIAIAGEQIGRIVCELYNDKAPKAVENFHRLCVGSGSVGGIHLTYKRSCFHRVIRNFMIQGGDLVFGKEDNLDSDKVGLGGCSIYATEEEIKDDTKELQCHGLFEDENVGEFDEPFLLAMANTGSPNTNSSQFFITTYPSPHLTGKHSIFGRVIHGKSVVRTIEYGKVDKEGTPENLVVIEDCGDWDETMSIPLYNASNSTIGGDIYEEYPDDDTHFDSEDFAAAYNASNIIKDSGSALFKIKDYQNSYYKYMKALKYVNTYIPEQDVDEKHCLLFIELKKKLYLNICLALFNLKDYDESMKYGHYLLELDSVDDKDKAKAYYRIGNSLFAKKRYDEALKNYRLCRDHNPDDNVIGQKIEKTEDILEKEKERTKKNISKFFR</sequence>
<dbReference type="GO" id="GO:0042026">
    <property type="term" value="P:protein refolding"/>
    <property type="evidence" value="ECO:0007669"/>
    <property type="project" value="EnsemblFungi"/>
</dbReference>
<dbReference type="InterPro" id="IPR029000">
    <property type="entry name" value="Cyclophilin-like_dom_sf"/>
</dbReference>
<evidence type="ECO:0000256" key="2">
    <source>
        <dbReference type="ARBA" id="ARBA00013194"/>
    </source>
</evidence>
<dbReference type="Gene3D" id="1.25.40.10">
    <property type="entry name" value="Tetratricopeptide repeat domain"/>
    <property type="match status" value="1"/>
</dbReference>
<protein>
    <recommendedName>
        <fullName evidence="2">peptidylprolyl isomerase</fullName>
        <ecNumber evidence="2">5.2.1.8</ecNumber>
    </recommendedName>
</protein>
<dbReference type="Pfam" id="PF00515">
    <property type="entry name" value="TPR_1"/>
    <property type="match status" value="1"/>
</dbReference>
<evidence type="ECO:0000313" key="8">
    <source>
        <dbReference type="Proteomes" id="UP000054886"/>
    </source>
</evidence>
<evidence type="ECO:0000313" key="7">
    <source>
        <dbReference type="EMBL" id="KTB04192.1"/>
    </source>
</evidence>
<dbReference type="VEuPathDB" id="FungiDB:GWK60_M07997"/>
<reference evidence="7 8" key="1">
    <citation type="submission" date="2015-10" db="EMBL/GenBank/DDBJ databases">
        <title>Draft genomes sequences of Candida glabrata isolates 1A, 1B, 2A, 2B, 3A and 3B.</title>
        <authorList>
            <person name="Haavelsrud O.E."/>
            <person name="Gaustad P."/>
        </authorList>
    </citation>
    <scope>NUCLEOTIDE SEQUENCE [LARGE SCALE GENOMIC DNA]</scope>
    <source>
        <strain evidence="7">910700640</strain>
    </source>
</reference>
<dbReference type="PROSITE" id="PS50072">
    <property type="entry name" value="CSA_PPIASE_2"/>
    <property type="match status" value="1"/>
</dbReference>
<dbReference type="Pfam" id="PF00160">
    <property type="entry name" value="Pro_isomerase"/>
    <property type="match status" value="1"/>
</dbReference>
<name>A0A0W0DQJ1_CANGB</name>
<proteinExistence type="predicted"/>
<dbReference type="VEuPathDB" id="FungiDB:GVI51_M07997"/>
<dbReference type="SMART" id="SM00028">
    <property type="entry name" value="TPR"/>
    <property type="match status" value="3"/>
</dbReference>
<dbReference type="PROSITE" id="PS50005">
    <property type="entry name" value="TPR"/>
    <property type="match status" value="1"/>
</dbReference>
<dbReference type="PROSITE" id="PS00170">
    <property type="entry name" value="CSA_PPIASE_1"/>
    <property type="match status" value="1"/>
</dbReference>
<dbReference type="AlphaFoldDB" id="A0A0W0DQJ1"/>